<dbReference type="Gramene" id="EFJ33896">
    <property type="protein sequence ID" value="EFJ33896"/>
    <property type="gene ID" value="SELMODRAFT_406176"/>
</dbReference>
<gene>
    <name evidence="1" type="ORF">SELMODRAFT_406176</name>
</gene>
<dbReference type="InParanoid" id="D8R1I2"/>
<evidence type="ECO:0000313" key="2">
    <source>
        <dbReference type="Proteomes" id="UP000001514"/>
    </source>
</evidence>
<reference evidence="1 2" key="1">
    <citation type="journal article" date="2011" name="Science">
        <title>The Selaginella genome identifies genetic changes associated with the evolution of vascular plants.</title>
        <authorList>
            <person name="Banks J.A."/>
            <person name="Nishiyama T."/>
            <person name="Hasebe M."/>
            <person name="Bowman J.L."/>
            <person name="Gribskov M."/>
            <person name="dePamphilis C."/>
            <person name="Albert V.A."/>
            <person name="Aono N."/>
            <person name="Aoyama T."/>
            <person name="Ambrose B.A."/>
            <person name="Ashton N.W."/>
            <person name="Axtell M.J."/>
            <person name="Barker E."/>
            <person name="Barker M.S."/>
            <person name="Bennetzen J.L."/>
            <person name="Bonawitz N.D."/>
            <person name="Chapple C."/>
            <person name="Cheng C."/>
            <person name="Correa L.G."/>
            <person name="Dacre M."/>
            <person name="DeBarry J."/>
            <person name="Dreyer I."/>
            <person name="Elias M."/>
            <person name="Engstrom E.M."/>
            <person name="Estelle M."/>
            <person name="Feng L."/>
            <person name="Finet C."/>
            <person name="Floyd S.K."/>
            <person name="Frommer W.B."/>
            <person name="Fujita T."/>
            <person name="Gramzow L."/>
            <person name="Gutensohn M."/>
            <person name="Harholt J."/>
            <person name="Hattori M."/>
            <person name="Heyl A."/>
            <person name="Hirai T."/>
            <person name="Hiwatashi Y."/>
            <person name="Ishikawa M."/>
            <person name="Iwata M."/>
            <person name="Karol K.G."/>
            <person name="Koehler B."/>
            <person name="Kolukisaoglu U."/>
            <person name="Kubo M."/>
            <person name="Kurata T."/>
            <person name="Lalonde S."/>
            <person name="Li K."/>
            <person name="Li Y."/>
            <person name="Litt A."/>
            <person name="Lyons E."/>
            <person name="Manning G."/>
            <person name="Maruyama T."/>
            <person name="Michael T.P."/>
            <person name="Mikami K."/>
            <person name="Miyazaki S."/>
            <person name="Morinaga S."/>
            <person name="Murata T."/>
            <person name="Mueller-Roeber B."/>
            <person name="Nelson D.R."/>
            <person name="Obara M."/>
            <person name="Oguri Y."/>
            <person name="Olmstead R.G."/>
            <person name="Onodera N."/>
            <person name="Petersen B.L."/>
            <person name="Pils B."/>
            <person name="Prigge M."/>
            <person name="Rensing S.A."/>
            <person name="Riano-Pachon D.M."/>
            <person name="Roberts A.W."/>
            <person name="Sato Y."/>
            <person name="Scheller H.V."/>
            <person name="Schulz B."/>
            <person name="Schulz C."/>
            <person name="Shakirov E.V."/>
            <person name="Shibagaki N."/>
            <person name="Shinohara N."/>
            <person name="Shippen D.E."/>
            <person name="Soerensen I."/>
            <person name="Sotooka R."/>
            <person name="Sugimoto N."/>
            <person name="Sugita M."/>
            <person name="Sumikawa N."/>
            <person name="Tanurdzic M."/>
            <person name="Theissen G."/>
            <person name="Ulvskov P."/>
            <person name="Wakazuki S."/>
            <person name="Weng J.K."/>
            <person name="Willats W.W."/>
            <person name="Wipf D."/>
            <person name="Wolf P.G."/>
            <person name="Yang L."/>
            <person name="Zimmer A.D."/>
            <person name="Zhu Q."/>
            <person name="Mitros T."/>
            <person name="Hellsten U."/>
            <person name="Loque D."/>
            <person name="Otillar R."/>
            <person name="Salamov A."/>
            <person name="Schmutz J."/>
            <person name="Shapiro H."/>
            <person name="Lindquist E."/>
            <person name="Lucas S."/>
            <person name="Rokhsar D."/>
            <person name="Grigoriev I.V."/>
        </authorList>
    </citation>
    <scope>NUCLEOTIDE SEQUENCE [LARGE SCALE GENOMIC DNA]</scope>
</reference>
<dbReference type="KEGG" id="smo:SELMODRAFT_406176"/>
<organism evidence="2">
    <name type="scientific">Selaginella moellendorffii</name>
    <name type="common">Spikemoss</name>
    <dbReference type="NCBI Taxonomy" id="88036"/>
    <lineage>
        <taxon>Eukaryota</taxon>
        <taxon>Viridiplantae</taxon>
        <taxon>Streptophyta</taxon>
        <taxon>Embryophyta</taxon>
        <taxon>Tracheophyta</taxon>
        <taxon>Lycopodiopsida</taxon>
        <taxon>Selaginellales</taxon>
        <taxon>Selaginellaceae</taxon>
        <taxon>Selaginella</taxon>
    </lineage>
</organism>
<protein>
    <submittedName>
        <fullName evidence="1">Uncharacterized protein</fullName>
    </submittedName>
</protein>
<dbReference type="HOGENOM" id="CLU_1689731_0_0_1"/>
<sequence length="156" mass="17627">MLLLNASAGKHVRAYRSSQIILPNGVHKESDFLFQAVLAQHLPPQFVGEVAYGNELYAVLKEELVQHTLVGGAKIAYGVKVDLPKDLVSCFFEGTTVDIQLMTGSVRFNLHELQEHIWDLLKNIKANFIWFPLRNSFEHDKDVDTKSLQKLLLQIG</sequence>
<accession>D8R1I2</accession>
<proteinExistence type="predicted"/>
<keyword evidence="2" id="KW-1185">Reference proteome</keyword>
<dbReference type="AlphaFoldDB" id="D8R1I2"/>
<name>D8R1I2_SELML</name>
<dbReference type="EMBL" id="GL377570">
    <property type="protein sequence ID" value="EFJ33896.1"/>
    <property type="molecule type" value="Genomic_DNA"/>
</dbReference>
<dbReference type="Proteomes" id="UP000001514">
    <property type="component" value="Unassembled WGS sequence"/>
</dbReference>
<evidence type="ECO:0000313" key="1">
    <source>
        <dbReference type="EMBL" id="EFJ33896.1"/>
    </source>
</evidence>